<proteinExistence type="predicted"/>
<accession>A0ABQ7TTP7</accession>
<keyword evidence="2" id="KW-1185">Reference proteome</keyword>
<reference evidence="1 2" key="1">
    <citation type="journal article" date="2021" name="bioRxiv">
        <title>Chromosome-scale and haplotype-resolved genome assembly of a tetraploid potato cultivar.</title>
        <authorList>
            <person name="Sun H."/>
            <person name="Jiao W.-B."/>
            <person name="Krause K."/>
            <person name="Campoy J.A."/>
            <person name="Goel M."/>
            <person name="Folz-Donahue K."/>
            <person name="Kukat C."/>
            <person name="Huettel B."/>
            <person name="Schneeberger K."/>
        </authorList>
    </citation>
    <scope>NUCLEOTIDE SEQUENCE [LARGE SCALE GENOMIC DNA]</scope>
    <source>
        <strain evidence="1">SolTubOtavaFocal</strain>
        <tissue evidence="1">Leaves</tissue>
    </source>
</reference>
<gene>
    <name evidence="1" type="ORF">KY290_036787</name>
</gene>
<name>A0ABQ7TTP7_SOLTU</name>
<dbReference type="EMBL" id="JAIVGD010000028">
    <property type="protein sequence ID" value="KAH0738082.1"/>
    <property type="molecule type" value="Genomic_DNA"/>
</dbReference>
<organism evidence="1 2">
    <name type="scientific">Solanum tuberosum</name>
    <name type="common">Potato</name>
    <dbReference type="NCBI Taxonomy" id="4113"/>
    <lineage>
        <taxon>Eukaryota</taxon>
        <taxon>Viridiplantae</taxon>
        <taxon>Streptophyta</taxon>
        <taxon>Embryophyta</taxon>
        <taxon>Tracheophyta</taxon>
        <taxon>Spermatophyta</taxon>
        <taxon>Magnoliopsida</taxon>
        <taxon>eudicotyledons</taxon>
        <taxon>Gunneridae</taxon>
        <taxon>Pentapetalae</taxon>
        <taxon>asterids</taxon>
        <taxon>lamiids</taxon>
        <taxon>Solanales</taxon>
        <taxon>Solanaceae</taxon>
        <taxon>Solanoideae</taxon>
        <taxon>Solaneae</taxon>
        <taxon>Solanum</taxon>
    </lineage>
</organism>
<evidence type="ECO:0000313" key="2">
    <source>
        <dbReference type="Proteomes" id="UP000826656"/>
    </source>
</evidence>
<dbReference type="Proteomes" id="UP000826656">
    <property type="component" value="Unassembled WGS sequence"/>
</dbReference>
<comment type="caution">
    <text evidence="1">The sequence shown here is derived from an EMBL/GenBank/DDBJ whole genome shotgun (WGS) entry which is preliminary data.</text>
</comment>
<protein>
    <submittedName>
        <fullName evidence="1">Uncharacterized protein</fullName>
    </submittedName>
</protein>
<evidence type="ECO:0000313" key="1">
    <source>
        <dbReference type="EMBL" id="KAH0738082.1"/>
    </source>
</evidence>
<sequence length="67" mass="7913">MVVIPKHLHYKGDKETKENWENHSSLCSLDVMEEKKQLVRMQRRTQELKTTGTPYLNVGTSKTFNDY</sequence>